<accession>A0A194PV00</accession>
<keyword evidence="6" id="KW-1185">Reference proteome</keyword>
<organism evidence="5 6">
    <name type="scientific">Papilio xuthus</name>
    <name type="common">Asian swallowtail butterfly</name>
    <dbReference type="NCBI Taxonomy" id="66420"/>
    <lineage>
        <taxon>Eukaryota</taxon>
        <taxon>Metazoa</taxon>
        <taxon>Ecdysozoa</taxon>
        <taxon>Arthropoda</taxon>
        <taxon>Hexapoda</taxon>
        <taxon>Insecta</taxon>
        <taxon>Pterygota</taxon>
        <taxon>Neoptera</taxon>
        <taxon>Endopterygota</taxon>
        <taxon>Lepidoptera</taxon>
        <taxon>Glossata</taxon>
        <taxon>Ditrysia</taxon>
        <taxon>Papilionoidea</taxon>
        <taxon>Papilionidae</taxon>
        <taxon>Papilioninae</taxon>
        <taxon>Papilio</taxon>
    </lineage>
</organism>
<evidence type="ECO:0000256" key="4">
    <source>
        <dbReference type="ARBA" id="ARBA00023027"/>
    </source>
</evidence>
<evidence type="ECO:0000256" key="1">
    <source>
        <dbReference type="ARBA" id="ARBA00001947"/>
    </source>
</evidence>
<sequence length="100" mass="11060">MRAALEACHKGWGVSVIIGVAAAGEEISTRPFQLVTGRTWKGTAFGGYKSRESVPKLVDEYVNKKLPLDEFVTHNVPLKEINEAFHLMHTGKSIRAVVHM</sequence>
<dbReference type="SUPFAM" id="SSF51735">
    <property type="entry name" value="NAD(P)-binding Rossmann-fold domains"/>
    <property type="match status" value="1"/>
</dbReference>
<keyword evidence="4" id="KW-0520">NAD</keyword>
<reference evidence="5 6" key="1">
    <citation type="journal article" date="2015" name="Nat. Commun.">
        <title>Outbred genome sequencing and CRISPR/Cas9 gene editing in butterflies.</title>
        <authorList>
            <person name="Li X."/>
            <person name="Fan D."/>
            <person name="Zhang W."/>
            <person name="Liu G."/>
            <person name="Zhang L."/>
            <person name="Zhao L."/>
            <person name="Fang X."/>
            <person name="Chen L."/>
            <person name="Dong Y."/>
            <person name="Chen Y."/>
            <person name="Ding Y."/>
            <person name="Zhao R."/>
            <person name="Feng M."/>
            <person name="Zhu Y."/>
            <person name="Feng Y."/>
            <person name="Jiang X."/>
            <person name="Zhu D."/>
            <person name="Xiang H."/>
            <person name="Feng X."/>
            <person name="Li S."/>
            <person name="Wang J."/>
            <person name="Zhang G."/>
            <person name="Kronforst M.R."/>
            <person name="Wang W."/>
        </authorList>
    </citation>
    <scope>NUCLEOTIDE SEQUENCE [LARGE SCALE GENOMIC DNA]</scope>
    <source>
        <strain evidence="5">Ya'a_city_454_Px</strain>
        <tissue evidence="5">Whole body</tissue>
    </source>
</reference>
<keyword evidence="3" id="KW-0862">Zinc</keyword>
<evidence type="ECO:0000313" key="5">
    <source>
        <dbReference type="EMBL" id="KPI97147.1"/>
    </source>
</evidence>
<dbReference type="Proteomes" id="UP000053268">
    <property type="component" value="Unassembled WGS sequence"/>
</dbReference>
<comment type="cofactor">
    <cofactor evidence="1">
        <name>Zn(2+)</name>
        <dbReference type="ChEBI" id="CHEBI:29105"/>
    </cofactor>
</comment>
<dbReference type="PANTHER" id="PTHR43880">
    <property type="entry name" value="ALCOHOL DEHYDROGENASE"/>
    <property type="match status" value="1"/>
</dbReference>
<dbReference type="EMBL" id="KQ459590">
    <property type="protein sequence ID" value="KPI97147.1"/>
    <property type="molecule type" value="Genomic_DNA"/>
</dbReference>
<proteinExistence type="predicted"/>
<dbReference type="GO" id="GO:0046294">
    <property type="term" value="P:formaldehyde catabolic process"/>
    <property type="evidence" value="ECO:0007669"/>
    <property type="project" value="TreeGrafter"/>
</dbReference>
<keyword evidence="2" id="KW-0479">Metal-binding</keyword>
<dbReference type="GO" id="GO:0051903">
    <property type="term" value="F:S-(hydroxymethyl)glutathione dehydrogenase [NAD(P)+] activity"/>
    <property type="evidence" value="ECO:0007669"/>
    <property type="project" value="TreeGrafter"/>
</dbReference>
<evidence type="ECO:0000256" key="3">
    <source>
        <dbReference type="ARBA" id="ARBA00022833"/>
    </source>
</evidence>
<dbReference type="Gene3D" id="3.40.50.720">
    <property type="entry name" value="NAD(P)-binding Rossmann-like Domain"/>
    <property type="match status" value="1"/>
</dbReference>
<dbReference type="STRING" id="66420.A0A194PV00"/>
<evidence type="ECO:0000256" key="2">
    <source>
        <dbReference type="ARBA" id="ARBA00022723"/>
    </source>
</evidence>
<dbReference type="InterPro" id="IPR036291">
    <property type="entry name" value="NAD(P)-bd_dom_sf"/>
</dbReference>
<dbReference type="InterPro" id="IPR011032">
    <property type="entry name" value="GroES-like_sf"/>
</dbReference>
<dbReference type="AlphaFoldDB" id="A0A194PV00"/>
<evidence type="ECO:0000313" key="6">
    <source>
        <dbReference type="Proteomes" id="UP000053268"/>
    </source>
</evidence>
<dbReference type="SUPFAM" id="SSF50129">
    <property type="entry name" value="GroES-like"/>
    <property type="match status" value="1"/>
</dbReference>
<dbReference type="PANTHER" id="PTHR43880:SF12">
    <property type="entry name" value="ALCOHOL DEHYDROGENASE CLASS-3"/>
    <property type="match status" value="1"/>
</dbReference>
<gene>
    <name evidence="5" type="ORF">RR46_09054</name>
</gene>
<dbReference type="Gene3D" id="3.90.180.10">
    <property type="entry name" value="Medium-chain alcohol dehydrogenases, catalytic domain"/>
    <property type="match status" value="1"/>
</dbReference>
<dbReference type="GO" id="GO:0005829">
    <property type="term" value="C:cytosol"/>
    <property type="evidence" value="ECO:0007669"/>
    <property type="project" value="TreeGrafter"/>
</dbReference>
<dbReference type="GO" id="GO:0008270">
    <property type="term" value="F:zinc ion binding"/>
    <property type="evidence" value="ECO:0007669"/>
    <property type="project" value="TreeGrafter"/>
</dbReference>
<protein>
    <submittedName>
        <fullName evidence="5">Alcohol dehydrogenase class-3</fullName>
    </submittedName>
</protein>
<name>A0A194PV00_PAPXU</name>